<feature type="compositionally biased region" description="Polar residues" evidence="1">
    <location>
        <begin position="682"/>
        <end position="712"/>
    </location>
</feature>
<gene>
    <name evidence="2" type="ORF">DICVIV_07163</name>
</gene>
<feature type="compositionally biased region" description="Low complexity" evidence="1">
    <location>
        <begin position="105"/>
        <end position="118"/>
    </location>
</feature>
<feature type="region of interest" description="Disordered" evidence="1">
    <location>
        <begin position="1182"/>
        <end position="1228"/>
    </location>
</feature>
<proteinExistence type="predicted"/>
<feature type="compositionally biased region" description="Polar residues" evidence="1">
    <location>
        <begin position="1200"/>
        <end position="1209"/>
    </location>
</feature>
<feature type="compositionally biased region" description="Basic and acidic residues" evidence="1">
    <location>
        <begin position="1182"/>
        <end position="1191"/>
    </location>
</feature>
<feature type="compositionally biased region" description="Low complexity" evidence="1">
    <location>
        <begin position="774"/>
        <end position="788"/>
    </location>
</feature>
<feature type="compositionally biased region" description="Polar residues" evidence="1">
    <location>
        <begin position="578"/>
        <end position="590"/>
    </location>
</feature>
<protein>
    <submittedName>
        <fullName evidence="2">Uncharacterized protein</fullName>
    </submittedName>
</protein>
<feature type="compositionally biased region" description="Basic and acidic residues" evidence="1">
    <location>
        <begin position="969"/>
        <end position="993"/>
    </location>
</feature>
<feature type="compositionally biased region" description="Low complexity" evidence="1">
    <location>
        <begin position="564"/>
        <end position="577"/>
    </location>
</feature>
<feature type="region of interest" description="Disordered" evidence="1">
    <location>
        <begin position="829"/>
        <end position="848"/>
    </location>
</feature>
<reference evidence="3" key="2">
    <citation type="journal article" date="2016" name="Sci. Rep.">
        <title>Dictyocaulus viviparus genome, variome and transcriptome elucidate lungworm biology and support future intervention.</title>
        <authorList>
            <person name="McNulty S.N."/>
            <person name="Strube C."/>
            <person name="Rosa B.A."/>
            <person name="Martin J.C."/>
            <person name="Tyagi R."/>
            <person name="Choi Y.J."/>
            <person name="Wang Q."/>
            <person name="Hallsworth Pepin K."/>
            <person name="Zhang X."/>
            <person name="Ozersky P."/>
            <person name="Wilson R.K."/>
            <person name="Sternberg P.W."/>
            <person name="Gasser R.B."/>
            <person name="Mitreva M."/>
        </authorList>
    </citation>
    <scope>NUCLEOTIDE SEQUENCE [LARGE SCALE GENOMIC DNA]</scope>
    <source>
        <strain evidence="3">HannoverDv2000</strain>
    </source>
</reference>
<feature type="compositionally biased region" description="Polar residues" evidence="1">
    <location>
        <begin position="867"/>
        <end position="904"/>
    </location>
</feature>
<feature type="compositionally biased region" description="Low complexity" evidence="1">
    <location>
        <begin position="269"/>
        <end position="283"/>
    </location>
</feature>
<feature type="compositionally biased region" description="Low complexity" evidence="1">
    <location>
        <begin position="391"/>
        <end position="409"/>
    </location>
</feature>
<feature type="compositionally biased region" description="Polar residues" evidence="1">
    <location>
        <begin position="928"/>
        <end position="950"/>
    </location>
</feature>
<feature type="region of interest" description="Disordered" evidence="1">
    <location>
        <begin position="672"/>
        <end position="724"/>
    </location>
</feature>
<dbReference type="Proteomes" id="UP000053766">
    <property type="component" value="Unassembled WGS sequence"/>
</dbReference>
<reference evidence="2 3" key="1">
    <citation type="submission" date="2013-11" db="EMBL/GenBank/DDBJ databases">
        <title>Draft genome of the bovine lungworm Dictyocaulus viviparus.</title>
        <authorList>
            <person name="Mitreva M."/>
        </authorList>
    </citation>
    <scope>NUCLEOTIDE SEQUENCE [LARGE SCALE GENOMIC DNA]</scope>
    <source>
        <strain evidence="2 3">HannoverDv2000</strain>
    </source>
</reference>
<feature type="compositionally biased region" description="Basic and acidic residues" evidence="1">
    <location>
        <begin position="348"/>
        <end position="358"/>
    </location>
</feature>
<dbReference type="STRING" id="29172.A0A0D8XSI6"/>
<sequence length="1302" mass="137376">MSNVQASIDETKAVPTALPSKPIETTLAGHDQESTSTPSMPFETETSSTVESSGEELAGSDKMSNVQASIDETKAVPTALPSKPIETTLAGHDQESTSTPSMPFETETSSTVESSGEELAGSDKMSNVQASIDETKSVPTALPSKPIETTLAGHDQVSASTPTIPIEIETSSTLESSGVETVQGNRVPNVQASVDETTAAPSDVPKEPVNTKASVDIDQKSTSTPSIPTESETSKVEANINEVKGAPSESPSEPIETTLAGNDQESANTPSIPTEIETSSTLESSREETVEVNRVPNVEASIDETTTVSSDVQTEPVNAKSSVGTNQKRIITASLPTETESSSALESSGKEPAGDDKMPNVQASIDETKAVPTDLPSKPSETTLAGHDQELTSTPTIPTETETSSTWESSGEETVEGNRELNVEASIDETTAAPSEVPKEPVDVKSSVGINHKTITASIPTETELSSTLESSGEETVEGNRELNVEASIDEATAAPSGVSTESLDTKSSFDTDQKLTSTPSILIGSETSKVDASIDEVKATSAELPSESIETTLAGHDQESAGTPTIVIETETSSTINPIESETSSTVESNGEEPLQRNNIPNVELNIDETKVTSSKMPSESIAGAAMEVLPDSAANKSTLLDHDQDLINTSSFSTEFETLAKVGANIDEAKAASSDLPSEPNRSISASNDHETTSIPTISAGSLPSSTVETNGEEPLGGHKMPNLEASIDETKAAPSMLPSEPVEAKSPFGNYHETTSIPSVLIETSRAVIPTESETSSTIKSSGEEPIQGKKLPNIESNIDETKATSYKMPSESITGTAAEVYPKSAATKSTSADHDQNVTSTPSISTEFETLSKIEANIDEVKATSSGLPSKPIETTLTNKHQEASTTSIPIDIETSSALESSGEETVVGNRVPNVEASIDETRTLSSDVQTETVNAKSSIGNNQETILPAFIPTETESSSPLESSGEKPIEHHKMPNSKANKDQTKEVSSELAFKPIETTSADGDHETARTPTIPIGAETSSPVGASEEKTVEGNKIHVVSGNTSEIKAVNRSEIPLQSVSKSVSFSTDDEVITTSLPPFVFGTDEAESATEIASFTNKIEENSNFETSVPSSTSGTIDDVSLKVKGHEDEKDMKIIELGEKMSSKTYQPAGSTESFLFSTDEWSASTSLAPFIFENDVSKSTKNSENDSTDEISKSSATGVSKVSSEAPEGSGEEEKSVANDKLLKVDTNFNKTTPKVKTQTALEPEEVSAFSDGEEKMKAFTHHSRFMTDDSFDTNMTLSPTLTNENKKISNLKRK</sequence>
<feature type="compositionally biased region" description="Polar residues" evidence="1">
    <location>
        <begin position="178"/>
        <end position="200"/>
    </location>
</feature>
<organism evidence="2 3">
    <name type="scientific">Dictyocaulus viviparus</name>
    <name type="common">Bovine lungworm</name>
    <dbReference type="NCBI Taxonomy" id="29172"/>
    <lineage>
        <taxon>Eukaryota</taxon>
        <taxon>Metazoa</taxon>
        <taxon>Ecdysozoa</taxon>
        <taxon>Nematoda</taxon>
        <taxon>Chromadorea</taxon>
        <taxon>Rhabditida</taxon>
        <taxon>Rhabditina</taxon>
        <taxon>Rhabditomorpha</taxon>
        <taxon>Strongyloidea</taxon>
        <taxon>Metastrongylidae</taxon>
        <taxon>Dictyocaulus</taxon>
    </lineage>
</organism>
<feature type="region of interest" description="Disordered" evidence="1">
    <location>
        <begin position="772"/>
        <end position="800"/>
    </location>
</feature>
<name>A0A0D8XSI6_DICVI</name>
<dbReference type="EMBL" id="KN716336">
    <property type="protein sequence ID" value="KJH46747.1"/>
    <property type="molecule type" value="Genomic_DNA"/>
</dbReference>
<feature type="compositionally biased region" description="Low complexity" evidence="1">
    <location>
        <begin position="43"/>
        <end position="56"/>
    </location>
</feature>
<evidence type="ECO:0000313" key="2">
    <source>
        <dbReference type="EMBL" id="KJH46747.1"/>
    </source>
</evidence>
<feature type="compositionally biased region" description="Basic and acidic residues" evidence="1">
    <location>
        <begin position="1219"/>
        <end position="1228"/>
    </location>
</feature>
<feature type="compositionally biased region" description="Low complexity" evidence="1">
    <location>
        <begin position="160"/>
        <end position="177"/>
    </location>
</feature>
<feature type="region of interest" description="Disordered" evidence="1">
    <location>
        <begin position="542"/>
        <end position="620"/>
    </location>
</feature>
<feature type="compositionally biased region" description="Polar residues" evidence="1">
    <location>
        <begin position="303"/>
        <end position="329"/>
    </location>
</feature>
<feature type="compositionally biased region" description="Polar residues" evidence="1">
    <location>
        <begin position="1281"/>
        <end position="1291"/>
    </location>
</feature>
<feature type="region of interest" description="Disordered" evidence="1">
    <location>
        <begin position="1"/>
        <end position="445"/>
    </location>
</feature>
<evidence type="ECO:0000313" key="3">
    <source>
        <dbReference type="Proteomes" id="UP000053766"/>
    </source>
</evidence>
<evidence type="ECO:0000256" key="1">
    <source>
        <dbReference type="SAM" id="MobiDB-lite"/>
    </source>
</evidence>
<feature type="region of interest" description="Disordered" evidence="1">
    <location>
        <begin position="867"/>
        <end position="910"/>
    </location>
</feature>
<feature type="compositionally biased region" description="Low complexity" evidence="1">
    <location>
        <begin position="461"/>
        <end position="471"/>
    </location>
</feature>
<accession>A0A0D8XSI6</accession>
<feature type="compositionally biased region" description="Basic and acidic residues" evidence="1">
    <location>
        <begin position="504"/>
        <end position="514"/>
    </location>
</feature>
<feature type="compositionally biased region" description="Low complexity" evidence="1">
    <location>
        <begin position="957"/>
        <end position="968"/>
    </location>
</feature>
<feature type="compositionally biased region" description="Low complexity" evidence="1">
    <location>
        <begin position="332"/>
        <end position="347"/>
    </location>
</feature>
<feature type="compositionally biased region" description="Low complexity" evidence="1">
    <location>
        <begin position="221"/>
        <end position="231"/>
    </location>
</feature>
<feature type="compositionally biased region" description="Polar residues" evidence="1">
    <location>
        <begin position="259"/>
        <end position="268"/>
    </location>
</feature>
<feature type="region of interest" description="Disordered" evidence="1">
    <location>
        <begin position="459"/>
        <end position="530"/>
    </location>
</feature>
<feature type="region of interest" description="Disordered" evidence="1">
    <location>
        <begin position="1281"/>
        <end position="1302"/>
    </location>
</feature>
<keyword evidence="3" id="KW-1185">Reference proteome</keyword>
<feature type="region of interest" description="Disordered" evidence="1">
    <location>
        <begin position="927"/>
        <end position="1038"/>
    </location>
</feature>